<keyword evidence="3" id="KW-0648">Protein biosynthesis</keyword>
<protein>
    <recommendedName>
        <fullName evidence="5">Tr-type G domain-containing protein</fullName>
    </recommendedName>
</protein>
<evidence type="ECO:0000256" key="2">
    <source>
        <dbReference type="ARBA" id="ARBA00022768"/>
    </source>
</evidence>
<name>A0A8C1XZB1_CYPCA</name>
<organism evidence="6 7">
    <name type="scientific">Cyprinus carpio</name>
    <name type="common">Common carp</name>
    <dbReference type="NCBI Taxonomy" id="7962"/>
    <lineage>
        <taxon>Eukaryota</taxon>
        <taxon>Metazoa</taxon>
        <taxon>Chordata</taxon>
        <taxon>Craniata</taxon>
        <taxon>Vertebrata</taxon>
        <taxon>Euteleostomi</taxon>
        <taxon>Actinopterygii</taxon>
        <taxon>Neopterygii</taxon>
        <taxon>Teleostei</taxon>
        <taxon>Ostariophysi</taxon>
        <taxon>Cypriniformes</taxon>
        <taxon>Cyprinidae</taxon>
        <taxon>Cyprininae</taxon>
        <taxon>Cyprinus</taxon>
    </lineage>
</organism>
<dbReference type="SUPFAM" id="SSF52540">
    <property type="entry name" value="P-loop containing nucleoside triphosphate hydrolases"/>
    <property type="match status" value="1"/>
</dbReference>
<dbReference type="Proteomes" id="UP000694700">
    <property type="component" value="Unplaced"/>
</dbReference>
<evidence type="ECO:0000313" key="7">
    <source>
        <dbReference type="Proteomes" id="UP000694700"/>
    </source>
</evidence>
<keyword evidence="2" id="KW-0251">Elongation factor</keyword>
<keyword evidence="4" id="KW-0472">Membrane</keyword>
<keyword evidence="1" id="KW-0963">Cytoplasm</keyword>
<dbReference type="PROSITE" id="PS00301">
    <property type="entry name" value="G_TR_1"/>
    <property type="match status" value="1"/>
</dbReference>
<dbReference type="GO" id="GO:1990904">
    <property type="term" value="C:ribonucleoprotein complex"/>
    <property type="evidence" value="ECO:0007669"/>
    <property type="project" value="TreeGrafter"/>
</dbReference>
<dbReference type="InterPro" id="IPR027417">
    <property type="entry name" value="P-loop_NTPase"/>
</dbReference>
<evidence type="ECO:0000256" key="1">
    <source>
        <dbReference type="ARBA" id="ARBA00022490"/>
    </source>
</evidence>
<dbReference type="GO" id="GO:0003924">
    <property type="term" value="F:GTPase activity"/>
    <property type="evidence" value="ECO:0007669"/>
    <property type="project" value="InterPro"/>
</dbReference>
<proteinExistence type="predicted"/>
<accession>A0A8C1XZB1</accession>
<dbReference type="Pfam" id="PF00009">
    <property type="entry name" value="GTP_EFTU"/>
    <property type="match status" value="1"/>
</dbReference>
<dbReference type="GO" id="GO:0005829">
    <property type="term" value="C:cytosol"/>
    <property type="evidence" value="ECO:0007669"/>
    <property type="project" value="TreeGrafter"/>
</dbReference>
<dbReference type="GO" id="GO:0003746">
    <property type="term" value="F:translation elongation factor activity"/>
    <property type="evidence" value="ECO:0007669"/>
    <property type="project" value="UniProtKB-KW"/>
</dbReference>
<dbReference type="Ensembl" id="ENSCCRT00015091029.1">
    <property type="protein sequence ID" value="ENSCCRP00015088177.1"/>
    <property type="gene ID" value="ENSCCRG00015035590.1"/>
</dbReference>
<dbReference type="InterPro" id="IPR000795">
    <property type="entry name" value="T_Tr_GTP-bd_dom"/>
</dbReference>
<dbReference type="PANTHER" id="PTHR42908:SF10">
    <property type="entry name" value="EUKARYOTIC TRANSLATION ELONGATION FACTOR 2"/>
    <property type="match status" value="1"/>
</dbReference>
<evidence type="ECO:0000313" key="6">
    <source>
        <dbReference type="Ensembl" id="ENSCCRP00015088177.1"/>
    </source>
</evidence>
<dbReference type="Gene3D" id="3.40.50.300">
    <property type="entry name" value="P-loop containing nucleotide triphosphate hydrolases"/>
    <property type="match status" value="1"/>
</dbReference>
<dbReference type="GO" id="GO:0005525">
    <property type="term" value="F:GTP binding"/>
    <property type="evidence" value="ECO:0007669"/>
    <property type="project" value="InterPro"/>
</dbReference>
<keyword evidence="4" id="KW-1133">Transmembrane helix</keyword>
<keyword evidence="4" id="KW-0812">Transmembrane</keyword>
<dbReference type="GO" id="GO:0043022">
    <property type="term" value="F:ribosome binding"/>
    <property type="evidence" value="ECO:0007669"/>
    <property type="project" value="TreeGrafter"/>
</dbReference>
<dbReference type="AlphaFoldDB" id="A0A8C1XZB1"/>
<feature type="domain" description="Tr-type G" evidence="5">
    <location>
        <begin position="5"/>
        <end position="100"/>
    </location>
</feature>
<reference evidence="6" key="1">
    <citation type="submission" date="2025-08" db="UniProtKB">
        <authorList>
            <consortium name="Ensembl"/>
        </authorList>
    </citation>
    <scope>IDENTIFICATION</scope>
</reference>
<feature type="transmembrane region" description="Helical" evidence="4">
    <location>
        <begin position="64"/>
        <end position="86"/>
    </location>
</feature>
<dbReference type="InterPro" id="IPR031157">
    <property type="entry name" value="G_TR_CS"/>
</dbReference>
<evidence type="ECO:0000256" key="4">
    <source>
        <dbReference type="SAM" id="Phobius"/>
    </source>
</evidence>
<dbReference type="PANTHER" id="PTHR42908">
    <property type="entry name" value="TRANSLATION ELONGATION FACTOR-RELATED"/>
    <property type="match status" value="1"/>
</dbReference>
<evidence type="ECO:0000259" key="5">
    <source>
        <dbReference type="PROSITE" id="PS51722"/>
    </source>
</evidence>
<dbReference type="PROSITE" id="PS51722">
    <property type="entry name" value="G_TR_2"/>
    <property type="match status" value="1"/>
</dbReference>
<evidence type="ECO:0000256" key="3">
    <source>
        <dbReference type="ARBA" id="ARBA00022917"/>
    </source>
</evidence>
<sequence length="100" mass="11320">MDKKSNIRNMSVIAHVDHGKSTLTDSLVSKAGIIASARAGETRFTDTRKDEQERCITIKSTVSYLYNGNLFGFCVIFSLWVTVFTARFRLHPHSFTIHII</sequence>